<dbReference type="Pfam" id="PF21725">
    <property type="entry name" value="T7SS_signal"/>
    <property type="match status" value="1"/>
</dbReference>
<organism evidence="2 3">
    <name type="scientific">Alloscardovia theropitheci</name>
    <dbReference type="NCBI Taxonomy" id="2496842"/>
    <lineage>
        <taxon>Bacteria</taxon>
        <taxon>Bacillati</taxon>
        <taxon>Actinomycetota</taxon>
        <taxon>Actinomycetes</taxon>
        <taxon>Bifidobacteriales</taxon>
        <taxon>Bifidobacteriaceae</taxon>
        <taxon>Alloscardovia</taxon>
    </lineage>
</organism>
<keyword evidence="3" id="KW-1185">Reference proteome</keyword>
<dbReference type="OrthoDB" id="4336761at2"/>
<protein>
    <recommendedName>
        <fullName evidence="1">Putative T7SS secretion signal domain-containing protein</fullName>
    </recommendedName>
</protein>
<reference evidence="2 3" key="1">
    <citation type="submission" date="2018-12" db="EMBL/GenBank/DDBJ databases">
        <title>Alloscrdovia theropitheci sp. nov: a novel taxon from the feces of the bleeding-herat monkey (Theropithecus geleda).</title>
        <authorList>
            <person name="Modesto M."/>
        </authorList>
    </citation>
    <scope>NUCLEOTIDE SEQUENCE [LARGE SCALE GENOMIC DNA]</scope>
    <source>
        <strain evidence="2 3">GLDI4/2</strain>
    </source>
</reference>
<evidence type="ECO:0000259" key="1">
    <source>
        <dbReference type="Pfam" id="PF21725"/>
    </source>
</evidence>
<dbReference type="InterPro" id="IPR049082">
    <property type="entry name" value="T7SS_signal"/>
</dbReference>
<comment type="caution">
    <text evidence="2">The sequence shown here is derived from an EMBL/GenBank/DDBJ whole genome shotgun (WGS) entry which is preliminary data.</text>
</comment>
<feature type="domain" description="Putative T7SS secretion signal" evidence="1">
    <location>
        <begin position="19"/>
        <end position="113"/>
    </location>
</feature>
<accession>A0A4R0QRN3</accession>
<sequence length="119" mass="12549">MVRPDVTDWFKVGYDGDQVPGDSESIAALASKFGVNAQNFDKLSELLGQVASSSADGAIWTGKGADEFHSKYDDFASKVSKLATSLRTVKTELDSFATSVGENQVKADAALRDAVAAKG</sequence>
<gene>
    <name evidence="2" type="ORF">EJ419_05025</name>
</gene>
<dbReference type="EMBL" id="RXLP01000021">
    <property type="protein sequence ID" value="TCD54028.1"/>
    <property type="molecule type" value="Genomic_DNA"/>
</dbReference>
<proteinExistence type="predicted"/>
<dbReference type="Proteomes" id="UP000291289">
    <property type="component" value="Unassembled WGS sequence"/>
</dbReference>
<dbReference type="Gene3D" id="1.10.287.1060">
    <property type="entry name" value="ESAT-6-like"/>
    <property type="match status" value="1"/>
</dbReference>
<dbReference type="InterPro" id="IPR036689">
    <property type="entry name" value="ESAT-6-like_sf"/>
</dbReference>
<dbReference type="AlphaFoldDB" id="A0A4R0QRN3"/>
<name>A0A4R0QRN3_9BIFI</name>
<evidence type="ECO:0000313" key="3">
    <source>
        <dbReference type="Proteomes" id="UP000291289"/>
    </source>
</evidence>
<dbReference type="SUPFAM" id="SSF140453">
    <property type="entry name" value="EsxAB dimer-like"/>
    <property type="match status" value="1"/>
</dbReference>
<evidence type="ECO:0000313" key="2">
    <source>
        <dbReference type="EMBL" id="TCD54028.1"/>
    </source>
</evidence>
<dbReference type="RefSeq" id="WP_131284265.1">
    <property type="nucleotide sequence ID" value="NZ_RXLP01000021.1"/>
</dbReference>